<evidence type="ECO:0000256" key="2">
    <source>
        <dbReference type="SAM" id="SignalP"/>
    </source>
</evidence>
<keyword evidence="4" id="KW-1185">Reference proteome</keyword>
<dbReference type="EMBL" id="JAUSWP010000003">
    <property type="protein sequence ID" value="MDQ0567838.1"/>
    <property type="molecule type" value="Genomic_DNA"/>
</dbReference>
<dbReference type="InterPro" id="IPR005046">
    <property type="entry name" value="DUF285"/>
</dbReference>
<evidence type="ECO:0000313" key="3">
    <source>
        <dbReference type="EMBL" id="MDQ0567838.1"/>
    </source>
</evidence>
<feature type="region of interest" description="Disordered" evidence="1">
    <location>
        <begin position="41"/>
        <end position="90"/>
    </location>
</feature>
<accession>A0ABU0NEG4</accession>
<feature type="compositionally biased region" description="Basic and acidic residues" evidence="1">
    <location>
        <begin position="67"/>
        <end position="78"/>
    </location>
</feature>
<name>A0ABU0NEG4_9MOLU</name>
<protein>
    <submittedName>
        <fullName evidence="3">Surface protein</fullName>
    </submittedName>
</protein>
<dbReference type="NCBIfam" id="TIGR02167">
    <property type="entry name" value="Liste_lipo_26"/>
    <property type="match status" value="3"/>
</dbReference>
<dbReference type="Pfam" id="PF03382">
    <property type="entry name" value="DUF285"/>
    <property type="match status" value="2"/>
</dbReference>
<organism evidence="3 4">
    <name type="scientific">Mycoplasma yeatsii</name>
    <dbReference type="NCBI Taxonomy" id="51365"/>
    <lineage>
        <taxon>Bacteria</taxon>
        <taxon>Bacillati</taxon>
        <taxon>Mycoplasmatota</taxon>
        <taxon>Mollicutes</taxon>
        <taxon>Mycoplasmataceae</taxon>
        <taxon>Mycoplasma</taxon>
    </lineage>
</organism>
<feature type="chain" id="PRO_5045134504" evidence="2">
    <location>
        <begin position="18"/>
        <end position="438"/>
    </location>
</feature>
<reference evidence="3" key="1">
    <citation type="submission" date="2023-07" db="EMBL/GenBank/DDBJ databases">
        <title>Genomic Encyclopedia of Type Strains, Phase IV (KMG-IV): sequencing the most valuable type-strain genomes for metagenomic binning, comparative biology and taxonomic classification.</title>
        <authorList>
            <person name="Goeker M."/>
        </authorList>
    </citation>
    <scope>NUCLEOTIDE SEQUENCE [LARGE SCALE GENOMIC DNA]</scope>
    <source>
        <strain evidence="3">DSM 22019</strain>
    </source>
</reference>
<dbReference type="RefSeq" id="WP_307444856.1">
    <property type="nucleotide sequence ID" value="NZ_JAUSWP010000003.1"/>
</dbReference>
<gene>
    <name evidence="3" type="ORF">J2Z63_000483</name>
</gene>
<comment type="caution">
    <text evidence="3">The sequence shown here is derived from an EMBL/GenBank/DDBJ whole genome shotgun (WGS) entry which is preliminary data.</text>
</comment>
<evidence type="ECO:0000313" key="4">
    <source>
        <dbReference type="Proteomes" id="UP001236620"/>
    </source>
</evidence>
<sequence length="438" mass="50967">MKKFLKIMCLASLSVLSAGSIFGVVYYQRNYNTVKREDKSINDKDYHKDESENNDHDNSDSNDEIDKEDKKDDEKLIIDDEPESQNINYDTKIDEKEKQEAIARKKFEDILNNSNKADKDIIESLVNDTKQELTLSYKKAVYNEDETICKEIGFFKNDKGEIQIEKMPVTVKEVPAELPWQINSLEEAFSSNHNVKIKNLEKWNLQYVRSLERMFYSADNFNQDISSWDTSNVKSMRGMFWWNVSFNQPIGKWNVGNVVDMTGVFYGAKKFNQPLNGWNVSNVTSMDYLFSFTENFNQELSNWDVSRVTDMEGMFTYADSFNKDISAWCLSNLNSTKNMFNSAKAFNNDGVPLITRKVTKPNGQVITTWDVSSVKNMEKMFYGASAFCQNISNWDVWNASTVEFVNAKSGNWFNPNWTNNLPKKIRDRYYGREDRIVY</sequence>
<feature type="signal peptide" evidence="2">
    <location>
        <begin position="1"/>
        <end position="17"/>
    </location>
</feature>
<evidence type="ECO:0000256" key="1">
    <source>
        <dbReference type="SAM" id="MobiDB-lite"/>
    </source>
</evidence>
<dbReference type="InterPro" id="IPR011889">
    <property type="entry name" value="Liste_lipo_26"/>
</dbReference>
<proteinExistence type="predicted"/>
<keyword evidence="2" id="KW-0732">Signal</keyword>
<feature type="compositionally biased region" description="Basic and acidic residues" evidence="1">
    <location>
        <begin position="41"/>
        <end position="59"/>
    </location>
</feature>
<dbReference type="Proteomes" id="UP001236620">
    <property type="component" value="Unassembled WGS sequence"/>
</dbReference>